<dbReference type="PANTHER" id="PTHR43719:SF11">
    <property type="entry name" value="HISTIDINE KINASE_RESPONSE REGULATOR, PUTATIVE-RELATED"/>
    <property type="match status" value="1"/>
</dbReference>
<comment type="caution">
    <text evidence="6">The sequence shown here is derived from an EMBL/GenBank/DDBJ whole genome shotgun (WGS) entry which is preliminary data.</text>
</comment>
<dbReference type="PROSITE" id="PS50109">
    <property type="entry name" value="HIS_KIN"/>
    <property type="match status" value="1"/>
</dbReference>
<feature type="compositionally biased region" description="Basic and acidic residues" evidence="3">
    <location>
        <begin position="423"/>
        <end position="434"/>
    </location>
</feature>
<dbReference type="InterPro" id="IPR036097">
    <property type="entry name" value="HisK_dim/P_sf"/>
</dbReference>
<dbReference type="Gene3D" id="1.10.287.130">
    <property type="match status" value="1"/>
</dbReference>
<dbReference type="Gene3D" id="3.30.450.40">
    <property type="match status" value="1"/>
</dbReference>
<dbReference type="FunFam" id="3.30.450.40:FF:000083">
    <property type="entry name" value="Sensor histidine kinase/response regulator, putative (AFU_orthologue AFUA_4G00660)"/>
    <property type="match status" value="1"/>
</dbReference>
<dbReference type="InterPro" id="IPR029016">
    <property type="entry name" value="GAF-like_dom_sf"/>
</dbReference>
<evidence type="ECO:0000256" key="1">
    <source>
        <dbReference type="ARBA" id="ARBA00022553"/>
    </source>
</evidence>
<dbReference type="InterPro" id="IPR001789">
    <property type="entry name" value="Sig_transdc_resp-reg_receiver"/>
</dbReference>
<evidence type="ECO:0000313" key="6">
    <source>
        <dbReference type="EMBL" id="KAK5052044.1"/>
    </source>
</evidence>
<evidence type="ECO:0000256" key="2">
    <source>
        <dbReference type="PROSITE-ProRule" id="PRU00169"/>
    </source>
</evidence>
<dbReference type="InterPro" id="IPR050956">
    <property type="entry name" value="2C_system_His_kinase"/>
</dbReference>
<feature type="compositionally biased region" description="Basic and acidic residues" evidence="3">
    <location>
        <begin position="39"/>
        <end position="52"/>
    </location>
</feature>
<reference evidence="6 7" key="1">
    <citation type="submission" date="2023-08" db="EMBL/GenBank/DDBJ databases">
        <title>Black Yeasts Isolated from many extreme environments.</title>
        <authorList>
            <person name="Coleine C."/>
            <person name="Stajich J.E."/>
            <person name="Selbmann L."/>
        </authorList>
    </citation>
    <scope>NUCLEOTIDE SEQUENCE [LARGE SCALE GENOMIC DNA]</scope>
    <source>
        <strain evidence="6 7">CCFEE 5792</strain>
    </source>
</reference>
<dbReference type="PANTHER" id="PTHR43719">
    <property type="entry name" value="TWO-COMPONENT HISTIDINE KINASE"/>
    <property type="match status" value="1"/>
</dbReference>
<dbReference type="InterPro" id="IPR011006">
    <property type="entry name" value="CheY-like_superfamily"/>
</dbReference>
<dbReference type="RefSeq" id="XP_064706058.1">
    <property type="nucleotide sequence ID" value="XM_064846448.1"/>
</dbReference>
<dbReference type="Pfam" id="PF02518">
    <property type="entry name" value="HATPase_c"/>
    <property type="match status" value="1"/>
</dbReference>
<dbReference type="CDD" id="cd17546">
    <property type="entry name" value="REC_hyHK_CKI1_RcsC-like"/>
    <property type="match status" value="1"/>
</dbReference>
<dbReference type="SUPFAM" id="SSF55874">
    <property type="entry name" value="ATPase domain of HSP90 chaperone/DNA topoisomerase II/histidine kinase"/>
    <property type="match status" value="1"/>
</dbReference>
<accession>A0AAV9N934</accession>
<dbReference type="InterPro" id="IPR003594">
    <property type="entry name" value="HATPase_dom"/>
</dbReference>
<dbReference type="Pfam" id="PF00512">
    <property type="entry name" value="HisKA"/>
    <property type="match status" value="1"/>
</dbReference>
<feature type="region of interest" description="Disordered" evidence="3">
    <location>
        <begin position="244"/>
        <end position="282"/>
    </location>
</feature>
<dbReference type="Gene3D" id="3.40.50.2300">
    <property type="match status" value="1"/>
</dbReference>
<dbReference type="SMART" id="SM00448">
    <property type="entry name" value="REC"/>
    <property type="match status" value="1"/>
</dbReference>
<dbReference type="PROSITE" id="PS50110">
    <property type="entry name" value="RESPONSE_REGULATORY"/>
    <property type="match status" value="1"/>
</dbReference>
<dbReference type="Proteomes" id="UP001358417">
    <property type="component" value="Unassembled WGS sequence"/>
</dbReference>
<dbReference type="Gene3D" id="3.30.565.10">
    <property type="entry name" value="Histidine kinase-like ATPase, C-terminal domain"/>
    <property type="match status" value="1"/>
</dbReference>
<feature type="compositionally biased region" description="Basic and acidic residues" evidence="3">
    <location>
        <begin position="305"/>
        <end position="320"/>
    </location>
</feature>
<feature type="domain" description="Response regulatory" evidence="5">
    <location>
        <begin position="1154"/>
        <end position="1279"/>
    </location>
</feature>
<dbReference type="InterPro" id="IPR036890">
    <property type="entry name" value="HATPase_C_sf"/>
</dbReference>
<dbReference type="Pfam" id="PF00072">
    <property type="entry name" value="Response_reg"/>
    <property type="match status" value="1"/>
</dbReference>
<dbReference type="InterPro" id="IPR004358">
    <property type="entry name" value="Sig_transdc_His_kin-like_C"/>
</dbReference>
<gene>
    <name evidence="6" type="ORF">LTR84_002848</name>
</gene>
<dbReference type="InterPro" id="IPR003661">
    <property type="entry name" value="HisK_dim/P_dom"/>
</dbReference>
<dbReference type="InterPro" id="IPR005467">
    <property type="entry name" value="His_kinase_dom"/>
</dbReference>
<sequence>MPPHQGARQRELHRYYQPWLETFISTLEETSIPPPQIPRRADSHSHQPRSSRDKALTAFAQLGCLRLNAKRGVVTLIDSEKQFIIAEATKSLSLLDDDQHVPGDELWFGNSFVARAQGVSQDAMYPETCTIKDPNGSTFSAPALIVNDISQHPAYQTRGYAGAGISFYCGVPLKTRLGHVIGVYNVTDDKPRDGLSLDELRFMVDMSTIVMDHLEAVKNDRARARGERLIHGIGTFIEGQATGSVYDSEEDEESASLPTAVGLPSHKDPNQTSSSNPPRQWMSEEVVPTIKNFKGLEIGDANFPDNDHMRSASSRPDRRPPHNRTNSQRVASTRRASVPVPDTDHSNEHQSIDSHGIQLDPKKKVLTDPSQVFDRAAAILRYCLSAEGVTFLDASAANLSPGSAVAHDVNSYATMRHARGQPRARDRLRKETRSGGETTTETTSHESSDSANASQDLRPSNTSVSLRKGSKKCHVLGISGKLRAPQVPEQLLRRLVRRHPEGKCYAFDTAGNLASSDESSESASILSEVVVDVHGATQVAAMFPHRPNALLKAFPGARNIVLLPLWDFAKERWHSSLVIWSRDPAKLINVVDDMAYLKAFSNAVMNEVNRINLALSDIAKATFVASISHELRSPLHGILGSIEFLHDTPMDDFQATLLVSVETCGKTLLDTVNHVLDYAKINNLAQHNSRQLGHRRNEGKPQASNSDSSLTSSFNLAHIVEEVVEAVYAGQVFRSTQADVLEGRGNPRSSSERAIEARKNLKDNDHLATLAKERSVNLTLDISNHLDWKVNSQPGAIRRVVMNILGNALKYTTTGSINVSLKPDEYHRKEDARVHALISVTDTGRGMSDDYVQNHAFTAFSQENSLSSGTGLGLSIVRQIIDSLGGRINLKSEKNVGTEIEISLSLPNGEDGDIDERGDSILGQLQTKTDGLELTILEPQIKKAANQEIPARGLSEMPTVGDSVKQMLASWFKMKITTSPSMHNKSPNFFMYLEPPPISWLIESHGTPGGNAEIPVLIICTNAFEAASLRSKGIHHLTDIGRIIEVIPQPLGPQKMANALLRCMQRLKMLDTPSIAQSTEHVPMTAGQQNIHDTLARAPQTSYTRQGQIGRDWQLSKQGSYERKPDGELSPRKGRTDQTNSDAQLNDEKRTLPHVLVVDDNQINLSLLVAFVRRTTHPFDSATDGAKALTAYKKSATEEGGANRFKFILMDISMPVMDGIASTKAIRQFERDNKIAPPATIIALTGLGNEEAQQDAFSAGFDQFLSKPIKFKDLQKMLI</sequence>
<dbReference type="FunFam" id="1.10.287.130:FF:000023">
    <property type="entry name" value="Sensor histidine kinase/response regulator, putative"/>
    <property type="match status" value="1"/>
</dbReference>
<feature type="domain" description="Histidine kinase" evidence="4">
    <location>
        <begin position="626"/>
        <end position="908"/>
    </location>
</feature>
<name>A0AAV9N934_9EURO</name>
<keyword evidence="1 2" id="KW-0597">Phosphoprotein</keyword>
<organism evidence="6 7">
    <name type="scientific">Exophiala bonariae</name>
    <dbReference type="NCBI Taxonomy" id="1690606"/>
    <lineage>
        <taxon>Eukaryota</taxon>
        <taxon>Fungi</taxon>
        <taxon>Dikarya</taxon>
        <taxon>Ascomycota</taxon>
        <taxon>Pezizomycotina</taxon>
        <taxon>Eurotiomycetes</taxon>
        <taxon>Chaetothyriomycetidae</taxon>
        <taxon>Chaetothyriales</taxon>
        <taxon>Herpotrichiellaceae</taxon>
        <taxon>Exophiala</taxon>
    </lineage>
</organism>
<feature type="compositionally biased region" description="Basic and acidic residues" evidence="3">
    <location>
        <begin position="342"/>
        <end position="352"/>
    </location>
</feature>
<dbReference type="CDD" id="cd00082">
    <property type="entry name" value="HisKA"/>
    <property type="match status" value="1"/>
</dbReference>
<evidence type="ECO:0000259" key="5">
    <source>
        <dbReference type="PROSITE" id="PS50110"/>
    </source>
</evidence>
<feature type="compositionally biased region" description="Polar residues" evidence="3">
    <location>
        <begin position="449"/>
        <end position="465"/>
    </location>
</feature>
<evidence type="ECO:0008006" key="8">
    <source>
        <dbReference type="Google" id="ProtNLM"/>
    </source>
</evidence>
<evidence type="ECO:0000259" key="4">
    <source>
        <dbReference type="PROSITE" id="PS50109"/>
    </source>
</evidence>
<dbReference type="SUPFAM" id="SSF52172">
    <property type="entry name" value="CheY-like"/>
    <property type="match status" value="1"/>
</dbReference>
<feature type="region of interest" description="Disordered" evidence="3">
    <location>
        <begin position="687"/>
        <end position="710"/>
    </location>
</feature>
<feature type="compositionally biased region" description="Polar residues" evidence="3">
    <location>
        <begin position="323"/>
        <end position="335"/>
    </location>
</feature>
<feature type="region of interest" description="Disordered" evidence="3">
    <location>
        <begin position="297"/>
        <end position="363"/>
    </location>
</feature>
<dbReference type="GO" id="GO:0000155">
    <property type="term" value="F:phosphorelay sensor kinase activity"/>
    <property type="evidence" value="ECO:0007669"/>
    <property type="project" value="InterPro"/>
</dbReference>
<protein>
    <recommendedName>
        <fullName evidence="8">Histidine kinase</fullName>
    </recommendedName>
</protein>
<dbReference type="GeneID" id="89971047"/>
<feature type="modified residue" description="4-aspartylphosphate" evidence="2">
    <location>
        <position position="1211"/>
    </location>
</feature>
<feature type="region of interest" description="Disordered" evidence="3">
    <location>
        <begin position="31"/>
        <end position="52"/>
    </location>
</feature>
<feature type="compositionally biased region" description="Basic and acidic residues" evidence="3">
    <location>
        <begin position="1120"/>
        <end position="1136"/>
    </location>
</feature>
<dbReference type="SUPFAM" id="SSF55781">
    <property type="entry name" value="GAF domain-like"/>
    <property type="match status" value="1"/>
</dbReference>
<proteinExistence type="predicted"/>
<dbReference type="AlphaFoldDB" id="A0AAV9N934"/>
<dbReference type="SMART" id="SM00388">
    <property type="entry name" value="HisKA"/>
    <property type="match status" value="1"/>
</dbReference>
<dbReference type="PRINTS" id="PR00344">
    <property type="entry name" value="BCTRLSENSOR"/>
</dbReference>
<feature type="region of interest" description="Disordered" evidence="3">
    <location>
        <begin position="413"/>
        <end position="468"/>
    </location>
</feature>
<evidence type="ECO:0000256" key="3">
    <source>
        <dbReference type="SAM" id="MobiDB-lite"/>
    </source>
</evidence>
<keyword evidence="7" id="KW-1185">Reference proteome</keyword>
<dbReference type="EMBL" id="JAVRRD010000014">
    <property type="protein sequence ID" value="KAK5052044.1"/>
    <property type="molecule type" value="Genomic_DNA"/>
</dbReference>
<dbReference type="SMART" id="SM00387">
    <property type="entry name" value="HATPase_c"/>
    <property type="match status" value="1"/>
</dbReference>
<dbReference type="SUPFAM" id="SSF47384">
    <property type="entry name" value="Homodimeric domain of signal transducing histidine kinase"/>
    <property type="match status" value="1"/>
</dbReference>
<evidence type="ECO:0000313" key="7">
    <source>
        <dbReference type="Proteomes" id="UP001358417"/>
    </source>
</evidence>
<feature type="region of interest" description="Disordered" evidence="3">
    <location>
        <begin position="1114"/>
        <end position="1148"/>
    </location>
</feature>